<name>A0A0A2TB71_9BACI</name>
<proteinExistence type="predicted"/>
<dbReference type="SUPFAM" id="SSF56300">
    <property type="entry name" value="Metallo-dependent phosphatases"/>
    <property type="match status" value="1"/>
</dbReference>
<organism evidence="2 3">
    <name type="scientific">Pontibacillus yanchengensis Y32</name>
    <dbReference type="NCBI Taxonomy" id="1385514"/>
    <lineage>
        <taxon>Bacteria</taxon>
        <taxon>Bacillati</taxon>
        <taxon>Bacillota</taxon>
        <taxon>Bacilli</taxon>
        <taxon>Bacillales</taxon>
        <taxon>Bacillaceae</taxon>
        <taxon>Pontibacillus</taxon>
    </lineage>
</organism>
<accession>A0A0A2TB71</accession>
<evidence type="ECO:0000259" key="1">
    <source>
        <dbReference type="Pfam" id="PF00149"/>
    </source>
</evidence>
<dbReference type="Proteomes" id="UP000030147">
    <property type="component" value="Unassembled WGS sequence"/>
</dbReference>
<gene>
    <name evidence="2" type="ORF">N782_20115</name>
</gene>
<feature type="domain" description="Calcineurin-like phosphoesterase" evidence="1">
    <location>
        <begin position="1"/>
        <end position="174"/>
    </location>
</feature>
<keyword evidence="3" id="KW-1185">Reference proteome</keyword>
<dbReference type="STRING" id="1385514.N782_20115"/>
<dbReference type="PANTHER" id="PTHR42850">
    <property type="entry name" value="METALLOPHOSPHOESTERASE"/>
    <property type="match status" value="1"/>
</dbReference>
<evidence type="ECO:0000313" key="2">
    <source>
        <dbReference type="EMBL" id="KGP71296.1"/>
    </source>
</evidence>
<dbReference type="GO" id="GO:0016791">
    <property type="term" value="F:phosphatase activity"/>
    <property type="evidence" value="ECO:0007669"/>
    <property type="project" value="TreeGrafter"/>
</dbReference>
<dbReference type="Gene3D" id="3.60.21.10">
    <property type="match status" value="1"/>
</dbReference>
<dbReference type="EMBL" id="AVBF01000071">
    <property type="protein sequence ID" value="KGP71296.1"/>
    <property type="molecule type" value="Genomic_DNA"/>
</dbReference>
<dbReference type="InterPro" id="IPR004843">
    <property type="entry name" value="Calcineurin-like_PHP"/>
</dbReference>
<dbReference type="OrthoDB" id="384253at2"/>
<dbReference type="Pfam" id="PF00149">
    <property type="entry name" value="Metallophos"/>
    <property type="match status" value="1"/>
</dbReference>
<dbReference type="GO" id="GO:0005737">
    <property type="term" value="C:cytoplasm"/>
    <property type="evidence" value="ECO:0007669"/>
    <property type="project" value="TreeGrafter"/>
</dbReference>
<dbReference type="eggNOG" id="COG0639">
    <property type="taxonomic scope" value="Bacteria"/>
</dbReference>
<protein>
    <submittedName>
        <fullName evidence="2">Phosphohydrolase</fullName>
    </submittedName>
</protein>
<dbReference type="AlphaFoldDB" id="A0A0A2TB71"/>
<keyword evidence="2" id="KW-0378">Hydrolase</keyword>
<dbReference type="InterPro" id="IPR006186">
    <property type="entry name" value="Ser/Thr-sp_prot-phosphatase"/>
</dbReference>
<dbReference type="InterPro" id="IPR050126">
    <property type="entry name" value="Ap4A_hydrolase"/>
</dbReference>
<dbReference type="PANTHER" id="PTHR42850:SF4">
    <property type="entry name" value="ZINC-DEPENDENT ENDOPOLYPHOSPHATASE"/>
    <property type="match status" value="1"/>
</dbReference>
<comment type="caution">
    <text evidence="2">The sequence shown here is derived from an EMBL/GenBank/DDBJ whole genome shotgun (WGS) entry which is preliminary data.</text>
</comment>
<dbReference type="CDD" id="cd00144">
    <property type="entry name" value="MPP_PPP_family"/>
    <property type="match status" value="1"/>
</dbReference>
<evidence type="ECO:0000313" key="3">
    <source>
        <dbReference type="Proteomes" id="UP000030147"/>
    </source>
</evidence>
<reference evidence="2 3" key="1">
    <citation type="journal article" date="2015" name="Stand. Genomic Sci.">
        <title>High quality draft genome sequence of the moderately halophilic bacterium Pontibacillus yanchengensis Y32(T) and comparison among Pontibacillus genomes.</title>
        <authorList>
            <person name="Huang J."/>
            <person name="Qiao Z.X."/>
            <person name="Tang J.W."/>
            <person name="Wang G."/>
        </authorList>
    </citation>
    <scope>NUCLEOTIDE SEQUENCE [LARGE SCALE GENOMIC DNA]</scope>
    <source>
        <strain evidence="2 3">Y32</strain>
    </source>
</reference>
<dbReference type="GO" id="GO:0110154">
    <property type="term" value="P:RNA decapping"/>
    <property type="evidence" value="ECO:0007669"/>
    <property type="project" value="TreeGrafter"/>
</dbReference>
<dbReference type="InterPro" id="IPR029052">
    <property type="entry name" value="Metallo-depent_PP-like"/>
</dbReference>
<sequence>MRYLVVSDIHGEFYKLEEVLQEASFDSKEDQLILLGDYIDRGPYSREVVAKVKELVEKQGAIAIKGNHDDLFIRSKDDEEAMDLWEMNGASSTLKSYNGVSEEMKEHREWLENHLRLYYETDQYIFVHAGLEPNVPLNEQKEDTMLWTRHTETIGLGKTVVHGHTPVHNIAYYKDQIDIDTGAAYGGKLTLLELPTHEVYTA</sequence>
<dbReference type="RefSeq" id="WP_036823306.1">
    <property type="nucleotide sequence ID" value="NZ_AVBF01000071.1"/>
</dbReference>
<dbReference type="GO" id="GO:0008803">
    <property type="term" value="F:bis(5'-nucleosyl)-tetraphosphatase (symmetrical) activity"/>
    <property type="evidence" value="ECO:0007669"/>
    <property type="project" value="TreeGrafter"/>
</dbReference>
<dbReference type="PRINTS" id="PR00114">
    <property type="entry name" value="STPHPHTASE"/>
</dbReference>